<comment type="caution">
    <text evidence="2">The sequence shown here is derived from an EMBL/GenBank/DDBJ whole genome shotgun (WGS) entry which is preliminary data.</text>
</comment>
<accession>A0A3E1NPD1</accession>
<gene>
    <name evidence="2" type="ORF">DXN05_01500</name>
</gene>
<dbReference type="EMBL" id="QTJU01000001">
    <property type="protein sequence ID" value="RFM29684.1"/>
    <property type="molecule type" value="Genomic_DNA"/>
</dbReference>
<protein>
    <submittedName>
        <fullName evidence="2">AAA family ATPase</fullName>
    </submittedName>
</protein>
<evidence type="ECO:0000313" key="3">
    <source>
        <dbReference type="Proteomes" id="UP000261284"/>
    </source>
</evidence>
<feature type="domain" description="Schlafen AlbA-2" evidence="1">
    <location>
        <begin position="23"/>
        <end position="140"/>
    </location>
</feature>
<organism evidence="2 3">
    <name type="scientific">Deminuibacter soli</name>
    <dbReference type="NCBI Taxonomy" id="2291815"/>
    <lineage>
        <taxon>Bacteria</taxon>
        <taxon>Pseudomonadati</taxon>
        <taxon>Bacteroidota</taxon>
        <taxon>Chitinophagia</taxon>
        <taxon>Chitinophagales</taxon>
        <taxon>Chitinophagaceae</taxon>
        <taxon>Deminuibacter</taxon>
    </lineage>
</organism>
<keyword evidence="3" id="KW-1185">Reference proteome</keyword>
<reference evidence="2 3" key="1">
    <citation type="submission" date="2018-08" db="EMBL/GenBank/DDBJ databases">
        <title>Chitinophagaceae sp. K23C18032701, a novel bacterium isolated from forest soil.</title>
        <authorList>
            <person name="Wang C."/>
        </authorList>
    </citation>
    <scope>NUCLEOTIDE SEQUENCE [LARGE SCALE GENOMIC DNA]</scope>
    <source>
        <strain evidence="2 3">K23C18032701</strain>
    </source>
</reference>
<sequence>MKKWENRAFGLLDKSLHPVPSELNEIDWKSGLSNKTERLAQHISAFSNIPEGGFLAFGINNDGIPIGISKNQIDEIIQQLGQIARNNLSVTVIIDHIVLLVGDQPVLIVHIPENLAKPVFPRGKTIWDSYTRSAGQTVKMSPNEVKNLIALSQGQTFEEQIALPNQTTETVINLIDFDSYFRLYNRPLPNGNTAIVKTLASDDIVKESENGTWDITNLGAITFARNIVTFKNLSRKAVRVIQYNGTNKLHAIHEIEGKRGYASGFEGLITYIMGLLPTNEVIESALRREFKMYPEVAIREFVANALIHQDFSILGTGVLIEIYTDRIEITNPGVPLVDTNRFIDTPPKSRNESMASLLRRLKICEERGSGVDRAVSQIEAFQLPAAKFERGEDYTRVTLYAHMQLTKMEKDDRIRACYQHCCLLYVSNSTMTNQTVRKRFVIAETNYPMASRIIYETLETGLIKPKDATSTSKKHAAYVPFWA</sequence>
<proteinExistence type="predicted"/>
<evidence type="ECO:0000313" key="2">
    <source>
        <dbReference type="EMBL" id="RFM29684.1"/>
    </source>
</evidence>
<dbReference type="Proteomes" id="UP000261284">
    <property type="component" value="Unassembled WGS sequence"/>
</dbReference>
<dbReference type="InterPro" id="IPR007421">
    <property type="entry name" value="Schlafen_AlbA_2_dom"/>
</dbReference>
<dbReference type="AlphaFoldDB" id="A0A3E1NPD1"/>
<dbReference type="InterPro" id="IPR038461">
    <property type="entry name" value="Schlafen_AlbA_2_dom_sf"/>
</dbReference>
<dbReference type="RefSeq" id="WP_116845439.1">
    <property type="nucleotide sequence ID" value="NZ_QTJU01000001.1"/>
</dbReference>
<name>A0A3E1NPD1_9BACT</name>
<dbReference type="Pfam" id="PF04326">
    <property type="entry name" value="SLFN_AlbA_2"/>
    <property type="match status" value="1"/>
</dbReference>
<dbReference type="OrthoDB" id="613884at2"/>
<dbReference type="Gene3D" id="3.30.565.60">
    <property type="match status" value="1"/>
</dbReference>
<dbReference type="Pfam" id="PF13749">
    <property type="entry name" value="HATPase_c_4"/>
    <property type="match status" value="1"/>
</dbReference>
<dbReference type="Gene3D" id="3.30.950.30">
    <property type="entry name" value="Schlafen, AAA domain"/>
    <property type="match status" value="1"/>
</dbReference>
<evidence type="ECO:0000259" key="1">
    <source>
        <dbReference type="Pfam" id="PF04326"/>
    </source>
</evidence>
<dbReference type="PANTHER" id="PTHR30595">
    <property type="entry name" value="GLPR-RELATED TRANSCRIPTIONAL REPRESSOR"/>
    <property type="match status" value="1"/>
</dbReference>
<dbReference type="InterPro" id="IPR038475">
    <property type="entry name" value="RecG_C_sf"/>
</dbReference>
<dbReference type="PANTHER" id="PTHR30595:SF6">
    <property type="entry name" value="SCHLAFEN ALBA-2 DOMAIN-CONTAINING PROTEIN"/>
    <property type="match status" value="1"/>
</dbReference>